<comment type="similarity">
    <text evidence="3 11 12">Belongs to the HisA/HisF family.</text>
</comment>
<dbReference type="Pfam" id="PF00977">
    <property type="entry name" value="His_biosynth"/>
    <property type="match status" value="1"/>
</dbReference>
<evidence type="ECO:0000256" key="4">
    <source>
        <dbReference type="ARBA" id="ARBA00011152"/>
    </source>
</evidence>
<dbReference type="EMBL" id="JOKM01000123">
    <property type="protein sequence ID" value="KGB20594.1"/>
    <property type="molecule type" value="Genomic_DNA"/>
</dbReference>
<keyword evidence="5 11" id="KW-0963">Cytoplasm</keyword>
<keyword evidence="7 11" id="KW-0368">Histidine biosynthesis</keyword>
<dbReference type="CDD" id="cd04731">
    <property type="entry name" value="HisF"/>
    <property type="match status" value="1"/>
</dbReference>
<evidence type="ECO:0000313" key="13">
    <source>
        <dbReference type="EMBL" id="KGB20594.1"/>
    </source>
</evidence>
<dbReference type="GO" id="GO:0016829">
    <property type="term" value="F:lyase activity"/>
    <property type="evidence" value="ECO:0007669"/>
    <property type="project" value="UniProtKB-KW"/>
</dbReference>
<evidence type="ECO:0000256" key="12">
    <source>
        <dbReference type="RuleBase" id="RU003657"/>
    </source>
</evidence>
<dbReference type="UniPathway" id="UPA00031">
    <property type="reaction ID" value="UER00010"/>
</dbReference>
<dbReference type="SUPFAM" id="SSF51366">
    <property type="entry name" value="Ribulose-phoshate binding barrel"/>
    <property type="match status" value="1"/>
</dbReference>
<evidence type="ECO:0000313" key="14">
    <source>
        <dbReference type="EMBL" id="KXV57548.1"/>
    </source>
</evidence>
<evidence type="ECO:0000256" key="11">
    <source>
        <dbReference type="HAMAP-Rule" id="MF_01013"/>
    </source>
</evidence>
<evidence type="ECO:0000256" key="6">
    <source>
        <dbReference type="ARBA" id="ARBA00022605"/>
    </source>
</evidence>
<comment type="catalytic activity">
    <reaction evidence="10 11">
        <text>5-[(5-phospho-1-deoxy-D-ribulos-1-ylimino)methylamino]-1-(5-phospho-beta-D-ribosyl)imidazole-4-carboxamide + L-glutamine = D-erythro-1-(imidazol-4-yl)glycerol 3-phosphate + 5-amino-1-(5-phospho-beta-D-ribosyl)imidazole-4-carboxamide + L-glutamate + H(+)</text>
        <dbReference type="Rhea" id="RHEA:24793"/>
        <dbReference type="ChEBI" id="CHEBI:15378"/>
        <dbReference type="ChEBI" id="CHEBI:29985"/>
        <dbReference type="ChEBI" id="CHEBI:58278"/>
        <dbReference type="ChEBI" id="CHEBI:58359"/>
        <dbReference type="ChEBI" id="CHEBI:58475"/>
        <dbReference type="ChEBI" id="CHEBI:58525"/>
        <dbReference type="EC" id="4.3.2.10"/>
    </reaction>
</comment>
<dbReference type="AlphaFoldDB" id="A0A094YIW6"/>
<organism evidence="13 15">
    <name type="scientific">Acetobacter tropicalis</name>
    <dbReference type="NCBI Taxonomy" id="104102"/>
    <lineage>
        <taxon>Bacteria</taxon>
        <taxon>Pseudomonadati</taxon>
        <taxon>Pseudomonadota</taxon>
        <taxon>Alphaproteobacteria</taxon>
        <taxon>Acetobacterales</taxon>
        <taxon>Acetobacteraceae</taxon>
        <taxon>Acetobacter</taxon>
    </lineage>
</organism>
<keyword evidence="8 11" id="KW-0456">Lyase</keyword>
<accession>A0A094YIW6</accession>
<evidence type="ECO:0000313" key="16">
    <source>
        <dbReference type="Proteomes" id="UP000075411"/>
    </source>
</evidence>
<name>A0A094YIW6_9PROT</name>
<dbReference type="HAMAP" id="MF_01013">
    <property type="entry name" value="HisF"/>
    <property type="match status" value="1"/>
</dbReference>
<dbReference type="GeneID" id="89478258"/>
<comment type="pathway">
    <text evidence="2 11">Amino-acid biosynthesis; L-histidine biosynthesis; L-histidine from 5-phospho-alpha-D-ribose 1-diphosphate: step 5/9.</text>
</comment>
<proteinExistence type="inferred from homology"/>
<evidence type="ECO:0000256" key="10">
    <source>
        <dbReference type="ARBA" id="ARBA00047838"/>
    </source>
</evidence>
<evidence type="ECO:0000256" key="1">
    <source>
        <dbReference type="ARBA" id="ARBA00004496"/>
    </source>
</evidence>
<dbReference type="GO" id="GO:0005737">
    <property type="term" value="C:cytoplasm"/>
    <property type="evidence" value="ECO:0007669"/>
    <property type="project" value="UniProtKB-SubCell"/>
</dbReference>
<dbReference type="PANTHER" id="PTHR21235">
    <property type="entry name" value="IMIDAZOLE GLYCEROL PHOSPHATE SYNTHASE SUBUNIT HISF/H IGP SYNTHASE SUBUNIT HISF/H"/>
    <property type="match status" value="1"/>
</dbReference>
<dbReference type="InterPro" id="IPR004651">
    <property type="entry name" value="HisF"/>
</dbReference>
<dbReference type="EC" id="4.3.2.10" evidence="11"/>
<dbReference type="Proteomes" id="UP000075411">
    <property type="component" value="Unassembled WGS sequence"/>
</dbReference>
<reference evidence="13 15" key="1">
    <citation type="submission" date="2014-06" db="EMBL/GenBank/DDBJ databases">
        <title>Functional and comparative genomic analyses of the Drosophila gut microbiota identify candidate symbiosis factors.</title>
        <authorList>
            <person name="Newell P.D."/>
            <person name="Chaston J.M."/>
            <person name="Douglas A.E."/>
        </authorList>
    </citation>
    <scope>NUCLEOTIDE SEQUENCE [LARGE SCALE GENOMIC DNA]</scope>
    <source>
        <strain evidence="13 15">DmCS_006</strain>
    </source>
</reference>
<dbReference type="EMBL" id="LHZT01000120">
    <property type="protein sequence ID" value="KXV57548.1"/>
    <property type="molecule type" value="Genomic_DNA"/>
</dbReference>
<reference evidence="14 16" key="2">
    <citation type="submission" date="2015-06" db="EMBL/GenBank/DDBJ databases">
        <title>Improved classification and identification of acetic acid bacteria using matrix-assisted laser desorption/ionization time-of-flight mass spectrometry; Gluconobacter nephelii and Gluconobacter uchimurae are later heterotypic synonyms of Gluconobacter japonicus and Gluconobacter oxydans, respectively.</title>
        <authorList>
            <person name="Li L."/>
            <person name="Cleenwerck I."/>
            <person name="De Vuyst L."/>
            <person name="Vandamme P."/>
        </authorList>
    </citation>
    <scope>NUCLEOTIDE SEQUENCE [LARGE SCALE GENOMIC DNA]</scope>
    <source>
        <strain evidence="14 16">LMG 1663</strain>
    </source>
</reference>
<feature type="active site" evidence="11">
    <location>
        <position position="11"/>
    </location>
</feature>
<dbReference type="PANTHER" id="PTHR21235:SF2">
    <property type="entry name" value="IMIDAZOLE GLYCEROL PHOSPHATE SYNTHASE HISHF"/>
    <property type="match status" value="1"/>
</dbReference>
<dbReference type="Proteomes" id="UP000029448">
    <property type="component" value="Unassembled WGS sequence"/>
</dbReference>
<evidence type="ECO:0000256" key="9">
    <source>
        <dbReference type="ARBA" id="ARBA00025475"/>
    </source>
</evidence>
<evidence type="ECO:0000256" key="7">
    <source>
        <dbReference type="ARBA" id="ARBA00023102"/>
    </source>
</evidence>
<dbReference type="NCBIfam" id="TIGR00735">
    <property type="entry name" value="hisF"/>
    <property type="match status" value="1"/>
</dbReference>
<dbReference type="InterPro" id="IPR050064">
    <property type="entry name" value="IGPS_HisA/HisF"/>
</dbReference>
<dbReference type="OrthoDB" id="9781903at2"/>
<evidence type="ECO:0000256" key="3">
    <source>
        <dbReference type="ARBA" id="ARBA00009667"/>
    </source>
</evidence>
<dbReference type="PATRIC" id="fig|104102.12.peg.455"/>
<dbReference type="Gene3D" id="3.20.20.70">
    <property type="entry name" value="Aldolase class I"/>
    <property type="match status" value="1"/>
</dbReference>
<dbReference type="InterPro" id="IPR013785">
    <property type="entry name" value="Aldolase_TIM"/>
</dbReference>
<comment type="caution">
    <text evidence="13">The sequence shown here is derived from an EMBL/GenBank/DDBJ whole genome shotgun (WGS) entry which is preliminary data.</text>
</comment>
<evidence type="ECO:0000313" key="15">
    <source>
        <dbReference type="Proteomes" id="UP000029448"/>
    </source>
</evidence>
<gene>
    <name evidence="11" type="primary">hisF</name>
    <name evidence="14" type="ORF">AD947_08635</name>
    <name evidence="13" type="ORF">AtDm6_3601</name>
</gene>
<dbReference type="InterPro" id="IPR006062">
    <property type="entry name" value="His_biosynth"/>
</dbReference>
<dbReference type="GO" id="GO:0000105">
    <property type="term" value="P:L-histidine biosynthetic process"/>
    <property type="evidence" value="ECO:0007669"/>
    <property type="project" value="UniProtKB-UniRule"/>
</dbReference>
<dbReference type="GO" id="GO:0000107">
    <property type="term" value="F:imidazoleglycerol-phosphate synthase activity"/>
    <property type="evidence" value="ECO:0007669"/>
    <property type="project" value="UniProtKB-UniRule"/>
</dbReference>
<feature type="active site" evidence="11">
    <location>
        <position position="130"/>
    </location>
</feature>
<protein>
    <recommendedName>
        <fullName evidence="11">Imidazole glycerol phosphate synthase subunit HisF</fullName>
        <ecNumber evidence="11">4.3.2.10</ecNumber>
    </recommendedName>
    <alternativeName>
        <fullName evidence="11">IGP synthase cyclase subunit</fullName>
    </alternativeName>
    <alternativeName>
        <fullName evidence="11">IGP synthase subunit HisF</fullName>
    </alternativeName>
    <alternativeName>
        <fullName evidence="11">ImGP synthase subunit HisF</fullName>
        <shortName evidence="11">IGPS subunit HisF</shortName>
    </alternativeName>
</protein>
<keyword evidence="6 11" id="KW-0028">Amino-acid biosynthesis</keyword>
<evidence type="ECO:0000256" key="2">
    <source>
        <dbReference type="ARBA" id="ARBA00005091"/>
    </source>
</evidence>
<dbReference type="FunFam" id="3.20.20.70:FF:000006">
    <property type="entry name" value="Imidazole glycerol phosphate synthase subunit HisF"/>
    <property type="match status" value="1"/>
</dbReference>
<comment type="function">
    <text evidence="9 11">IGPS catalyzes the conversion of PRFAR and glutamine to IGP, AICAR and glutamate. The HisF subunit catalyzes the cyclization activity that produces IGP and AICAR from PRFAR using the ammonia provided by the HisH subunit.</text>
</comment>
<dbReference type="STRING" id="104102.AtDm6_3601"/>
<sequence length="262" mass="27739">MLKLRVIPCLDVKNGRVVKGVNFVSLRDAGDPVEQAALYDAAGADELTFLDITASHENRDTILDVVSRTAERIFLPLTVGGGVRATEDMRRLLLAGADKCAMNSAAVSRPELINEAARKFGSQCVVVAIDARQSAPGKWEVYTHGGRTPTGRDAIEWCKEVAERGAGEILLTSMDRDGTRSGFDLDLLKAATQAVRLPIVASGGVGALEHFVEGAQAGATGLLAASVFHFGQFTVSQVKTALAEAGLPVRPSPSPFQANLRA</sequence>
<evidence type="ECO:0000256" key="8">
    <source>
        <dbReference type="ARBA" id="ARBA00023239"/>
    </source>
</evidence>
<comment type="subunit">
    <text evidence="4 11">Heterodimer of HisH and HisF.</text>
</comment>
<comment type="subcellular location">
    <subcellularLocation>
        <location evidence="1 11">Cytoplasm</location>
    </subcellularLocation>
</comment>
<dbReference type="InterPro" id="IPR011060">
    <property type="entry name" value="RibuloseP-bd_barrel"/>
</dbReference>
<evidence type="ECO:0000256" key="5">
    <source>
        <dbReference type="ARBA" id="ARBA00022490"/>
    </source>
</evidence>
<dbReference type="RefSeq" id="WP_035382528.1">
    <property type="nucleotide sequence ID" value="NZ_JACAOJ010000037.1"/>
</dbReference>
<keyword evidence="15" id="KW-1185">Reference proteome</keyword>